<evidence type="ECO:0000313" key="2">
    <source>
        <dbReference type="EMBL" id="KAE8076488.1"/>
    </source>
</evidence>
<feature type="chain" id="PRO_5024414840" evidence="1">
    <location>
        <begin position="24"/>
        <end position="559"/>
    </location>
</feature>
<accession>A0A5N6REK1</accession>
<evidence type="ECO:0000313" key="3">
    <source>
        <dbReference type="Proteomes" id="UP000327013"/>
    </source>
</evidence>
<dbReference type="AlphaFoldDB" id="A0A5N6REK1"/>
<keyword evidence="1" id="KW-0732">Signal</keyword>
<gene>
    <name evidence="2" type="ORF">FH972_015135</name>
</gene>
<keyword evidence="3" id="KW-1185">Reference proteome</keyword>
<organism evidence="2 3">
    <name type="scientific">Carpinus fangiana</name>
    <dbReference type="NCBI Taxonomy" id="176857"/>
    <lineage>
        <taxon>Eukaryota</taxon>
        <taxon>Viridiplantae</taxon>
        <taxon>Streptophyta</taxon>
        <taxon>Embryophyta</taxon>
        <taxon>Tracheophyta</taxon>
        <taxon>Spermatophyta</taxon>
        <taxon>Magnoliopsida</taxon>
        <taxon>eudicotyledons</taxon>
        <taxon>Gunneridae</taxon>
        <taxon>Pentapetalae</taxon>
        <taxon>rosids</taxon>
        <taxon>fabids</taxon>
        <taxon>Fagales</taxon>
        <taxon>Betulaceae</taxon>
        <taxon>Carpinus</taxon>
    </lineage>
</organism>
<proteinExistence type="predicted"/>
<dbReference type="Proteomes" id="UP000327013">
    <property type="component" value="Chromosome 6"/>
</dbReference>
<name>A0A5N6REK1_9ROSI</name>
<sequence length="559" mass="60865">MIHIRLHWRLLCQLLGLWRSCRWRGDDLVIMFGVFPSDGVASSSSKMDEHTDVLSFVLPELCEPVGSGPKAYVEVEGVRLDGGALSILGLRSKISSLFAVCQDVGKSLLEVAHKSEIANVVVRKPSPAKGLLHSIGSSECSIKHGEGFSGSHVLSAELEGRSRVEMENGGVEQRIVEDYKRSMRERLAGRLQGFRRPTLKLRLARKPFGFGRCKFNCDSSSCVCRCRAETSSQESQARRDMHGFPDLVCVSGYTDEGSDKPFSVDSPVCDRGFIGEWSSKSFSVDISVTSEGAGAGVEDLGVGVEDFVDSPVTEAFHVKAAGDGFGAGGGIGASDGFADVAKRRDHELGLVQASPSCRDHEPSYGVEVDLPMPPLVSDAGLESMEVGSGSVPPLGLVPELGVVGSLALGPVTSGSDLASEVPDSARTTGLVSRPVTSAESSTITSRSLGFGLSKSQIWLLEWIKDWLKSHEEVKDEDHSVFLKDMEEDFRLINLFAREEGRLMVDEEDIRWICMVACEEGRWEVDEEEDDRKIAWMKENKEKIRLSTKWPGPGGKIIIL</sequence>
<dbReference type="EMBL" id="CM017326">
    <property type="protein sequence ID" value="KAE8076488.1"/>
    <property type="molecule type" value="Genomic_DNA"/>
</dbReference>
<feature type="signal peptide" evidence="1">
    <location>
        <begin position="1"/>
        <end position="23"/>
    </location>
</feature>
<protein>
    <submittedName>
        <fullName evidence="2">Uncharacterized protein</fullName>
    </submittedName>
</protein>
<evidence type="ECO:0000256" key="1">
    <source>
        <dbReference type="SAM" id="SignalP"/>
    </source>
</evidence>
<reference evidence="2 3" key="1">
    <citation type="submission" date="2019-06" db="EMBL/GenBank/DDBJ databases">
        <title>A chromosomal-level reference genome of Carpinus fangiana (Coryloideae, Betulaceae).</title>
        <authorList>
            <person name="Yang X."/>
            <person name="Wang Z."/>
            <person name="Zhang L."/>
            <person name="Hao G."/>
            <person name="Liu J."/>
            <person name="Yang Y."/>
        </authorList>
    </citation>
    <scope>NUCLEOTIDE SEQUENCE [LARGE SCALE GENOMIC DNA]</scope>
    <source>
        <strain evidence="2">Cfa_2016G</strain>
        <tissue evidence="2">Leaf</tissue>
    </source>
</reference>